<proteinExistence type="predicted"/>
<feature type="compositionally biased region" description="Polar residues" evidence="2">
    <location>
        <begin position="173"/>
        <end position="185"/>
    </location>
</feature>
<organism evidence="3 4">
    <name type="scientific">Nyssa sinensis</name>
    <dbReference type="NCBI Taxonomy" id="561372"/>
    <lineage>
        <taxon>Eukaryota</taxon>
        <taxon>Viridiplantae</taxon>
        <taxon>Streptophyta</taxon>
        <taxon>Embryophyta</taxon>
        <taxon>Tracheophyta</taxon>
        <taxon>Spermatophyta</taxon>
        <taxon>Magnoliopsida</taxon>
        <taxon>eudicotyledons</taxon>
        <taxon>Gunneridae</taxon>
        <taxon>Pentapetalae</taxon>
        <taxon>asterids</taxon>
        <taxon>Cornales</taxon>
        <taxon>Nyssaceae</taxon>
        <taxon>Nyssa</taxon>
    </lineage>
</organism>
<evidence type="ECO:0000256" key="2">
    <source>
        <dbReference type="SAM" id="MobiDB-lite"/>
    </source>
</evidence>
<evidence type="ECO:0000313" key="3">
    <source>
        <dbReference type="EMBL" id="KAA8520062.1"/>
    </source>
</evidence>
<feature type="coiled-coil region" evidence="1">
    <location>
        <begin position="4"/>
        <end position="38"/>
    </location>
</feature>
<protein>
    <submittedName>
        <fullName evidence="3">Uncharacterized protein</fullName>
    </submittedName>
</protein>
<feature type="compositionally biased region" description="Basic and acidic residues" evidence="2">
    <location>
        <begin position="218"/>
        <end position="234"/>
    </location>
</feature>
<feature type="region of interest" description="Disordered" evidence="2">
    <location>
        <begin position="173"/>
        <end position="234"/>
    </location>
</feature>
<dbReference type="InterPro" id="IPR043424">
    <property type="entry name" value="BLT-like"/>
</dbReference>
<dbReference type="PANTHER" id="PTHR31071">
    <property type="entry name" value="GB|AAF24581.1"/>
    <property type="match status" value="1"/>
</dbReference>
<accession>A0A5J4ZRK1</accession>
<dbReference type="EMBL" id="CM018049">
    <property type="protein sequence ID" value="KAA8520062.1"/>
    <property type="molecule type" value="Genomic_DNA"/>
</dbReference>
<dbReference type="PANTHER" id="PTHR31071:SF2">
    <property type="entry name" value="ACTIN CYTOSKELETON-REGULATORY COMPLEX PAN-LIKE PROTEIN"/>
    <property type="match status" value="1"/>
</dbReference>
<sequence>MQDYEKEREARELLEEACNELAKKIVEDKAEVEALKSESIKIFEEVEEERKMLQMAEVWREERVQMKLVDVKLILEEKYCQLNNLIADLETFLKSRDVTMDTSEAKVIEQAASSVNFQDIKEFSYMPPKSDDIYSRIEELQNAPAKRREIDQCLNSSPSSHASEILGANLEGSQRLSNGSDSHIGTISPERGSGQTGLGRQDLLEPRSSPDSGNPHITRGDERMYRMATRHPEG</sequence>
<dbReference type="AlphaFoldDB" id="A0A5J4ZRK1"/>
<dbReference type="OrthoDB" id="1699740at2759"/>
<keyword evidence="1" id="KW-0175">Coiled coil</keyword>
<gene>
    <name evidence="3" type="ORF">F0562_014318</name>
</gene>
<reference evidence="3 4" key="1">
    <citation type="submission" date="2019-09" db="EMBL/GenBank/DDBJ databases">
        <title>A chromosome-level genome assembly of the Chinese tupelo Nyssa sinensis.</title>
        <authorList>
            <person name="Yang X."/>
            <person name="Kang M."/>
            <person name="Yang Y."/>
            <person name="Xiong H."/>
            <person name="Wang M."/>
            <person name="Zhang Z."/>
            <person name="Wang Z."/>
            <person name="Wu H."/>
            <person name="Ma T."/>
            <person name="Liu J."/>
            <person name="Xi Z."/>
        </authorList>
    </citation>
    <scope>NUCLEOTIDE SEQUENCE [LARGE SCALE GENOMIC DNA]</scope>
    <source>
        <strain evidence="3">J267</strain>
        <tissue evidence="3">Leaf</tissue>
    </source>
</reference>
<evidence type="ECO:0000256" key="1">
    <source>
        <dbReference type="SAM" id="Coils"/>
    </source>
</evidence>
<keyword evidence="4" id="KW-1185">Reference proteome</keyword>
<dbReference type="Proteomes" id="UP000325577">
    <property type="component" value="Linkage Group LG6"/>
</dbReference>
<evidence type="ECO:0000313" key="4">
    <source>
        <dbReference type="Proteomes" id="UP000325577"/>
    </source>
</evidence>
<name>A0A5J4ZRK1_9ASTE</name>